<dbReference type="Proteomes" id="UP001176521">
    <property type="component" value="Unassembled WGS sequence"/>
</dbReference>
<evidence type="ECO:0000313" key="3">
    <source>
        <dbReference type="Proteomes" id="UP001176521"/>
    </source>
</evidence>
<protein>
    <submittedName>
        <fullName evidence="2">Uncharacterized protein</fullName>
    </submittedName>
</protein>
<evidence type="ECO:0000256" key="1">
    <source>
        <dbReference type="SAM" id="MobiDB-lite"/>
    </source>
</evidence>
<accession>A0AAN6G8F7</accession>
<feature type="region of interest" description="Disordered" evidence="1">
    <location>
        <begin position="429"/>
        <end position="498"/>
    </location>
</feature>
<sequence>MFCLAHRAVAWILRDREEHPVTVVLVNGIALGEIEDELLRNMYWLSRTASQWLLLHIGVPLSSSFFIEDTNKVSVIPTLPPLRPTESIVRKLDEVSGHFRPLRTHASSVTQLHILAHLSEVVSLLNAKLSPRTIDGSKRPVPTEKIAAELPHAILDTIISLDSIFKDTSPYSQLPHELRAVIVHLSLPDIRLAGESSDSGPVHLGISALNHVLRVVVTTLTEVTGRLQMSSSSGLSPEDVSSSALDVTALAEFGFPEGHLGRAAPAIVHLFSVSARAIEIVLHHSNLIPAPIVGEEIDHLCSKFSLGSESVSFIQERKGQVLYLLQQMHACLRNDALSCGSRRAVKKQVKQLVAGLKAGGVEPVVIGGIAAAGPPSVPAVFAAANDASPTRVKVDAAADPEAPPPSAPVLPSSAPIATPLNSTSLAKTVSSLSDSNVKVKGRAPKSPASSRNIYSRTPRTPPRPVTLNPAPGPSTAQAYSPSTPPPMLHISPRKSAGGDGSFPLAAETPWSSPLGTNSLGLFNDHPVMPSSVVGAMPMSMSMYEREPPSTPGGLSSALASAPLFRTPAPQAHLPLAALHRPHTSVGTVTCTFGDHLGSSPASQELAAAGSSAAAASSPSVLMGSWPIGHPHLQRPQSSAGATGSSEEYSSQESQGFFSLSHPESHAEDLLGPFPGLSM</sequence>
<reference evidence="2" key="1">
    <citation type="journal article" date="2023" name="PhytoFront">
        <title>Draft Genome Resources of Seven Strains of Tilletia horrida, Causal Agent of Kernel Smut of Rice.</title>
        <authorList>
            <person name="Khanal S."/>
            <person name="Antony Babu S."/>
            <person name="Zhou X.G."/>
        </authorList>
    </citation>
    <scope>NUCLEOTIDE SEQUENCE</scope>
    <source>
        <strain evidence="2">TX3</strain>
    </source>
</reference>
<name>A0AAN6G8F7_9BASI</name>
<comment type="caution">
    <text evidence="2">The sequence shown here is derived from an EMBL/GenBank/DDBJ whole genome shotgun (WGS) entry which is preliminary data.</text>
</comment>
<feature type="compositionally biased region" description="Low complexity" evidence="1">
    <location>
        <begin position="643"/>
        <end position="658"/>
    </location>
</feature>
<feature type="region of interest" description="Disordered" evidence="1">
    <location>
        <begin position="624"/>
        <end position="678"/>
    </location>
</feature>
<dbReference type="EMBL" id="JAPDMQ010000513">
    <property type="protein sequence ID" value="KAK0523454.1"/>
    <property type="molecule type" value="Genomic_DNA"/>
</dbReference>
<dbReference type="AlphaFoldDB" id="A0AAN6G8F7"/>
<proteinExistence type="predicted"/>
<feature type="region of interest" description="Disordered" evidence="1">
    <location>
        <begin position="392"/>
        <end position="415"/>
    </location>
</feature>
<gene>
    <name evidence="2" type="ORF">OC842_006140</name>
</gene>
<evidence type="ECO:0000313" key="2">
    <source>
        <dbReference type="EMBL" id="KAK0523454.1"/>
    </source>
</evidence>
<keyword evidence="3" id="KW-1185">Reference proteome</keyword>
<organism evidence="2 3">
    <name type="scientific">Tilletia horrida</name>
    <dbReference type="NCBI Taxonomy" id="155126"/>
    <lineage>
        <taxon>Eukaryota</taxon>
        <taxon>Fungi</taxon>
        <taxon>Dikarya</taxon>
        <taxon>Basidiomycota</taxon>
        <taxon>Ustilaginomycotina</taxon>
        <taxon>Exobasidiomycetes</taxon>
        <taxon>Tilletiales</taxon>
        <taxon>Tilletiaceae</taxon>
        <taxon>Tilletia</taxon>
    </lineage>
</organism>